<dbReference type="PANTHER" id="PTHR32234:SF3">
    <property type="entry name" value="SUPPRESSION OF COPPER SENSITIVITY PROTEIN"/>
    <property type="match status" value="1"/>
</dbReference>
<dbReference type="CDD" id="cd02953">
    <property type="entry name" value="DsbDgamma"/>
    <property type="match status" value="1"/>
</dbReference>
<keyword evidence="5 7" id="KW-1133">Transmembrane helix</keyword>
<protein>
    <submittedName>
        <fullName evidence="10">Protein-disulfide reductase DsbD family protein</fullName>
    </submittedName>
</protein>
<feature type="transmembrane region" description="Helical" evidence="7">
    <location>
        <begin position="306"/>
        <end position="335"/>
    </location>
</feature>
<organism evidence="10 11">
    <name type="scientific">Methylomonas aurea</name>
    <dbReference type="NCBI Taxonomy" id="2952224"/>
    <lineage>
        <taxon>Bacteria</taxon>
        <taxon>Pseudomonadati</taxon>
        <taxon>Pseudomonadota</taxon>
        <taxon>Gammaproteobacteria</taxon>
        <taxon>Methylococcales</taxon>
        <taxon>Methylococcaceae</taxon>
        <taxon>Methylomonas</taxon>
    </lineage>
</organism>
<dbReference type="Pfam" id="PF02683">
    <property type="entry name" value="DsbD_TM"/>
    <property type="match status" value="1"/>
</dbReference>
<keyword evidence="3 7" id="KW-0812">Transmembrane</keyword>
<reference evidence="10 11" key="1">
    <citation type="submission" date="2022-07" db="EMBL/GenBank/DDBJ databases">
        <title>Methylomonas rivi sp. nov., Methylomonas rosea sp. nov., Methylomonas aureus sp. nov. and Methylomonas subterranea sp. nov., four novel methanotrophs isolated from a freshwater creek and the deep terrestrial subsurface.</title>
        <authorList>
            <person name="Abin C."/>
            <person name="Sankaranarayanan K."/>
            <person name="Garner C."/>
            <person name="Sindelar R."/>
            <person name="Kotary K."/>
            <person name="Garner R."/>
            <person name="Barclay S."/>
            <person name="Lawson P."/>
            <person name="Krumholz L."/>
        </authorList>
    </citation>
    <scope>NUCLEOTIDE SEQUENCE [LARGE SCALE GENOMIC DNA]</scope>
    <source>
        <strain evidence="10 11">SURF-1</strain>
    </source>
</reference>
<evidence type="ECO:0000313" key="11">
    <source>
        <dbReference type="Proteomes" id="UP001524569"/>
    </source>
</evidence>
<evidence type="ECO:0000256" key="1">
    <source>
        <dbReference type="ARBA" id="ARBA00004651"/>
    </source>
</evidence>
<dbReference type="InterPro" id="IPR013766">
    <property type="entry name" value="Thioredoxin_domain"/>
</dbReference>
<comment type="subcellular location">
    <subcellularLocation>
        <location evidence="1">Cell membrane</location>
        <topology evidence="1">Multi-pass membrane protein</topology>
    </subcellularLocation>
</comment>
<evidence type="ECO:0000256" key="3">
    <source>
        <dbReference type="ARBA" id="ARBA00022692"/>
    </source>
</evidence>
<gene>
    <name evidence="10" type="ORF">NP603_19905</name>
</gene>
<dbReference type="EMBL" id="JANIBM010000046">
    <property type="protein sequence ID" value="MCQ8183387.1"/>
    <property type="molecule type" value="Genomic_DNA"/>
</dbReference>
<feature type="transmembrane region" description="Helical" evidence="7">
    <location>
        <begin position="436"/>
        <end position="463"/>
    </location>
</feature>
<keyword evidence="4" id="KW-0201">Cytochrome c-type biogenesis</keyword>
<sequence>MIDRQRLVWLWALSAWLAQAVAEPGPEAGTAQVQASLIASAAAVHPGDRIWIGVHQNIIPHWHTYWKNPGDSGLATRIQYQVPAGTAVGDIQWPTPGKIVVGPVVNYGYERAVTLLSPLQVAADAPVGGDLPIQAKVKWLVCAETCIPQQVELALRLPVVAAGTPVGPGSDLIETAKASWPIDSPWQANLEASAGNTIKLRLGGADLGDLRRQPLWFYPEQWGPINHGFEQSVTVADDAVAIVLKPGDQPLAAGQILNGVLAVGPPGNVRGYQIQAAWPAMPSAAPATEPPAATQPGPGIAEPPSALGLAAALALALAGGLILNLMPCVFPVLSLKALALLEQAKHQPRQIRRHGWCYAAGILASFAGLAALLIGLKAGGASIGWGFQFQSPLFVLAVAYLLFAVGLSLSGVFTIGTSIAGLGSGLAARGGYAGSFFTGVLAAVVATPCTAPFMGAAIGFAVTRPAPELLAVFLSLGAGLALPYWLLCHWPALQRWLPKPGAWMETLKQGLAFPMYATATWLVWVLSRQAGPSAVAAALAGCVLIGLAAWLCQISRNAGDFKRRLANASAGGVLALALAGGYFGVDGAGPVPAAVRAKSGDWQAYSAELLNRLRAEGKPVFVNFTADWCITCLVNEKVALSSDRVQSAFRERGVVYLKGDWTHRDASVAQVLADYGRSGVPLYLYFAPGAGNAEVLPQLLTPDLVAGVVQATGL</sequence>
<keyword evidence="11" id="KW-1185">Reference proteome</keyword>
<dbReference type="InterPro" id="IPR035671">
    <property type="entry name" value="DsbD_gamma"/>
</dbReference>
<feature type="transmembrane region" description="Helical" evidence="7">
    <location>
        <begin position="509"/>
        <end position="527"/>
    </location>
</feature>
<feature type="transmembrane region" description="Helical" evidence="7">
    <location>
        <begin position="394"/>
        <end position="415"/>
    </location>
</feature>
<name>A0ABT1UMP8_9GAMM</name>
<dbReference type="Pfam" id="PF13899">
    <property type="entry name" value="Thioredoxin_7"/>
    <property type="match status" value="1"/>
</dbReference>
<evidence type="ECO:0000256" key="8">
    <source>
        <dbReference type="SAM" id="SignalP"/>
    </source>
</evidence>
<dbReference type="RefSeq" id="WP_256612602.1">
    <property type="nucleotide sequence ID" value="NZ_JANIBM010000046.1"/>
</dbReference>
<dbReference type="PROSITE" id="PS51352">
    <property type="entry name" value="THIOREDOXIN_2"/>
    <property type="match status" value="1"/>
</dbReference>
<feature type="transmembrane region" description="Helical" evidence="7">
    <location>
        <begin position="533"/>
        <end position="553"/>
    </location>
</feature>
<evidence type="ECO:0000259" key="9">
    <source>
        <dbReference type="PROSITE" id="PS51352"/>
    </source>
</evidence>
<keyword evidence="2" id="KW-1003">Cell membrane</keyword>
<dbReference type="Pfam" id="PF11412">
    <property type="entry name" value="DsbD_N"/>
    <property type="match status" value="1"/>
</dbReference>
<accession>A0ABT1UMP8</accession>
<dbReference type="Proteomes" id="UP001524569">
    <property type="component" value="Unassembled WGS sequence"/>
</dbReference>
<evidence type="ECO:0000256" key="4">
    <source>
        <dbReference type="ARBA" id="ARBA00022748"/>
    </source>
</evidence>
<feature type="transmembrane region" description="Helical" evidence="7">
    <location>
        <begin position="356"/>
        <end position="374"/>
    </location>
</feature>
<dbReference type="InterPro" id="IPR028250">
    <property type="entry name" value="DsbDN"/>
</dbReference>
<dbReference type="InterPro" id="IPR036249">
    <property type="entry name" value="Thioredoxin-like_sf"/>
</dbReference>
<feature type="transmembrane region" description="Helical" evidence="7">
    <location>
        <begin position="469"/>
        <end position="488"/>
    </location>
</feature>
<dbReference type="Gene3D" id="3.40.30.10">
    <property type="entry name" value="Glutaredoxin"/>
    <property type="match status" value="1"/>
</dbReference>
<proteinExistence type="predicted"/>
<evidence type="ECO:0000256" key="7">
    <source>
        <dbReference type="SAM" id="Phobius"/>
    </source>
</evidence>
<dbReference type="PANTHER" id="PTHR32234">
    <property type="entry name" value="THIOL:DISULFIDE INTERCHANGE PROTEIN DSBD"/>
    <property type="match status" value="1"/>
</dbReference>
<keyword evidence="6 7" id="KW-0472">Membrane</keyword>
<feature type="signal peptide" evidence="8">
    <location>
        <begin position="1"/>
        <end position="20"/>
    </location>
</feature>
<evidence type="ECO:0000313" key="10">
    <source>
        <dbReference type="EMBL" id="MCQ8183387.1"/>
    </source>
</evidence>
<comment type="caution">
    <text evidence="10">The sequence shown here is derived from an EMBL/GenBank/DDBJ whole genome shotgun (WGS) entry which is preliminary data.</text>
</comment>
<dbReference type="InterPro" id="IPR003834">
    <property type="entry name" value="Cyt_c_assmbl_TM_dom"/>
</dbReference>
<feature type="domain" description="Thioredoxin" evidence="9">
    <location>
        <begin position="585"/>
        <end position="714"/>
    </location>
</feature>
<feature type="chain" id="PRO_5046626087" evidence="8">
    <location>
        <begin position="21"/>
        <end position="714"/>
    </location>
</feature>
<dbReference type="SUPFAM" id="SSF52833">
    <property type="entry name" value="Thioredoxin-like"/>
    <property type="match status" value="1"/>
</dbReference>
<evidence type="ECO:0000256" key="6">
    <source>
        <dbReference type="ARBA" id="ARBA00023136"/>
    </source>
</evidence>
<evidence type="ECO:0000256" key="2">
    <source>
        <dbReference type="ARBA" id="ARBA00022475"/>
    </source>
</evidence>
<feature type="transmembrane region" description="Helical" evidence="7">
    <location>
        <begin position="565"/>
        <end position="585"/>
    </location>
</feature>
<keyword evidence="8" id="KW-0732">Signal</keyword>
<evidence type="ECO:0000256" key="5">
    <source>
        <dbReference type="ARBA" id="ARBA00022989"/>
    </source>
</evidence>